<dbReference type="STRING" id="1590841.A0A2R6R0F5"/>
<feature type="compositionally biased region" description="Basic and acidic residues" evidence="3">
    <location>
        <begin position="7"/>
        <end position="18"/>
    </location>
</feature>
<feature type="domain" description="Tify" evidence="4">
    <location>
        <begin position="115"/>
        <end position="150"/>
    </location>
</feature>
<dbReference type="PANTHER" id="PTHR33077">
    <property type="entry name" value="PROTEIN TIFY 4A-RELATED-RELATED"/>
    <property type="match status" value="1"/>
</dbReference>
<evidence type="ECO:0000256" key="2">
    <source>
        <dbReference type="RuleBase" id="RU369065"/>
    </source>
</evidence>
<dbReference type="PANTHER" id="PTHR33077:SF52">
    <property type="entry name" value="PROTEIN TIFY 11D"/>
    <property type="match status" value="1"/>
</dbReference>
<feature type="region of interest" description="Disordered" evidence="3">
    <location>
        <begin position="220"/>
        <end position="247"/>
    </location>
</feature>
<feature type="region of interest" description="Disordered" evidence="3">
    <location>
        <begin position="51"/>
        <end position="77"/>
    </location>
</feature>
<dbReference type="OrthoDB" id="1937734at2759"/>
<comment type="caution">
    <text evidence="5">The sequence shown here is derived from an EMBL/GenBank/DDBJ whole genome shotgun (WGS) entry which is preliminary data.</text>
</comment>
<dbReference type="InterPro" id="IPR018467">
    <property type="entry name" value="CCT_CS"/>
</dbReference>
<dbReference type="SMART" id="SM00979">
    <property type="entry name" value="TIFY"/>
    <property type="match status" value="1"/>
</dbReference>
<dbReference type="Pfam" id="PF09425">
    <property type="entry name" value="Jas_motif"/>
    <property type="match status" value="1"/>
</dbReference>
<feature type="compositionally biased region" description="Basic and acidic residues" evidence="3">
    <location>
        <begin position="238"/>
        <end position="247"/>
    </location>
</feature>
<feature type="region of interest" description="Disordered" evidence="3">
    <location>
        <begin position="1"/>
        <end position="27"/>
    </location>
</feature>
<reference evidence="6" key="2">
    <citation type="journal article" date="2018" name="BMC Genomics">
        <title>A manually annotated Actinidia chinensis var. chinensis (kiwifruit) genome highlights the challenges associated with draft genomes and gene prediction in plants.</title>
        <authorList>
            <person name="Pilkington S.M."/>
            <person name="Crowhurst R."/>
            <person name="Hilario E."/>
            <person name="Nardozza S."/>
            <person name="Fraser L."/>
            <person name="Peng Y."/>
            <person name="Gunaseelan K."/>
            <person name="Simpson R."/>
            <person name="Tahir J."/>
            <person name="Deroles S.C."/>
            <person name="Templeton K."/>
            <person name="Luo Z."/>
            <person name="Davy M."/>
            <person name="Cheng C."/>
            <person name="McNeilage M."/>
            <person name="Scaglione D."/>
            <person name="Liu Y."/>
            <person name="Zhang Q."/>
            <person name="Datson P."/>
            <person name="De Silva N."/>
            <person name="Gardiner S.E."/>
            <person name="Bassett H."/>
            <person name="Chagne D."/>
            <person name="McCallum J."/>
            <person name="Dzierzon H."/>
            <person name="Deng C."/>
            <person name="Wang Y.Y."/>
            <person name="Barron L."/>
            <person name="Manako K."/>
            <person name="Bowen J."/>
            <person name="Foster T.M."/>
            <person name="Erridge Z.A."/>
            <person name="Tiffin H."/>
            <person name="Waite C.N."/>
            <person name="Davies K.M."/>
            <person name="Grierson E.P."/>
            <person name="Laing W.A."/>
            <person name="Kirk R."/>
            <person name="Chen X."/>
            <person name="Wood M."/>
            <person name="Montefiori M."/>
            <person name="Brummell D.A."/>
            <person name="Schwinn K.E."/>
            <person name="Catanach A."/>
            <person name="Fullerton C."/>
            <person name="Li D."/>
            <person name="Meiyalaghan S."/>
            <person name="Nieuwenhuizen N."/>
            <person name="Read N."/>
            <person name="Prakash R."/>
            <person name="Hunter D."/>
            <person name="Zhang H."/>
            <person name="McKenzie M."/>
            <person name="Knabel M."/>
            <person name="Harris A."/>
            <person name="Allan A.C."/>
            <person name="Gleave A."/>
            <person name="Chen A."/>
            <person name="Janssen B.J."/>
            <person name="Plunkett B."/>
            <person name="Ampomah-Dwamena C."/>
            <person name="Voogd C."/>
            <person name="Leif D."/>
            <person name="Lafferty D."/>
            <person name="Souleyre E.J.F."/>
            <person name="Varkonyi-Gasic E."/>
            <person name="Gambi F."/>
            <person name="Hanley J."/>
            <person name="Yao J.L."/>
            <person name="Cheung J."/>
            <person name="David K.M."/>
            <person name="Warren B."/>
            <person name="Marsh K."/>
            <person name="Snowden K.C."/>
            <person name="Lin-Wang K."/>
            <person name="Brian L."/>
            <person name="Martinez-Sanchez M."/>
            <person name="Wang M."/>
            <person name="Ileperuma N."/>
            <person name="Macnee N."/>
            <person name="Campin R."/>
            <person name="McAtee P."/>
            <person name="Drummond R.S.M."/>
            <person name="Espley R.V."/>
            <person name="Ireland H.S."/>
            <person name="Wu R."/>
            <person name="Atkinson R.G."/>
            <person name="Karunairetnam S."/>
            <person name="Bulley S."/>
            <person name="Chunkath S."/>
            <person name="Hanley Z."/>
            <person name="Storey R."/>
            <person name="Thrimawithana A.H."/>
            <person name="Thomson S."/>
            <person name="David C."/>
            <person name="Testolin R."/>
            <person name="Huang H."/>
            <person name="Hellens R.P."/>
            <person name="Schaffer R.J."/>
        </authorList>
    </citation>
    <scope>NUCLEOTIDE SEQUENCE [LARGE SCALE GENOMIC DNA]</scope>
    <source>
        <strain evidence="6">cv. Red5</strain>
    </source>
</reference>
<dbReference type="EMBL" id="NKQK01000011">
    <property type="protein sequence ID" value="PSS18120.1"/>
    <property type="molecule type" value="Genomic_DNA"/>
</dbReference>
<dbReference type="Gramene" id="PSS18120">
    <property type="protein sequence ID" value="PSS18120"/>
    <property type="gene ID" value="CEY00_Acc12824"/>
</dbReference>
<sequence>MSSSQEFSDRRSSGKGPERSNFAQTYNRLSQYLKEKRSLKDLGLEITGKLEPKGRSEITRGSFPVDREKPGETSARNGFVDQFPQHAGVGCSNTSIIDLDSPDHSNCSEPAAMETEPKAAQMTIFYGGQVVVFDCVPADKAKELMLLASNESSPKSSAFLSTPQPEVITISDSVPSSSRTDLPNRTQEHLRPRLQTTGSDIPIARRSSLHRFFDKRKDRVTARAPYQVNGGPSASSPKLDELIDLNR</sequence>
<dbReference type="InterPro" id="IPR010399">
    <property type="entry name" value="Tify_dom"/>
</dbReference>
<dbReference type="Proteomes" id="UP000241394">
    <property type="component" value="Chromosome LG11"/>
</dbReference>
<dbReference type="AlphaFoldDB" id="A0A2R6R0F5"/>
<protein>
    <recommendedName>
        <fullName evidence="2">Protein TIFY</fullName>
    </recommendedName>
    <alternativeName>
        <fullName evidence="2">Jasmonate ZIM domain-containing protein</fullName>
    </alternativeName>
</protein>
<evidence type="ECO:0000313" key="5">
    <source>
        <dbReference type="EMBL" id="PSS18120.1"/>
    </source>
</evidence>
<comment type="subcellular location">
    <subcellularLocation>
        <location evidence="2">Nucleus</location>
    </subcellularLocation>
</comment>
<evidence type="ECO:0000256" key="3">
    <source>
        <dbReference type="SAM" id="MobiDB-lite"/>
    </source>
</evidence>
<keyword evidence="2" id="KW-0539">Nucleus</keyword>
<dbReference type="GO" id="GO:0009611">
    <property type="term" value="P:response to wounding"/>
    <property type="evidence" value="ECO:0007669"/>
    <property type="project" value="UniProtKB-UniRule"/>
</dbReference>
<dbReference type="InterPro" id="IPR040390">
    <property type="entry name" value="TIFY/JAZ"/>
</dbReference>
<dbReference type="GO" id="GO:0005634">
    <property type="term" value="C:nucleus"/>
    <property type="evidence" value="ECO:0007669"/>
    <property type="project" value="UniProtKB-SubCell"/>
</dbReference>
<accession>A0A2R6R0F5</accession>
<dbReference type="GO" id="GO:2000022">
    <property type="term" value="P:regulation of jasmonic acid mediated signaling pathway"/>
    <property type="evidence" value="ECO:0007669"/>
    <property type="project" value="UniProtKB-UniRule"/>
</dbReference>
<dbReference type="Pfam" id="PF06200">
    <property type="entry name" value="tify"/>
    <property type="match status" value="1"/>
</dbReference>
<dbReference type="OMA" id="NAGHHHY"/>
<name>A0A2R6R0F5_ACTCC</name>
<proteinExistence type="inferred from homology"/>
<evidence type="ECO:0000313" key="6">
    <source>
        <dbReference type="Proteomes" id="UP000241394"/>
    </source>
</evidence>
<keyword evidence="2" id="KW-1184">Jasmonic acid signaling pathway</keyword>
<comment type="similarity">
    <text evidence="1 2">Belongs to the TIFY/JAZ family.</text>
</comment>
<comment type="domain">
    <text evidence="2">The jas domain is required for interaction with COI1.</text>
</comment>
<comment type="function">
    <text evidence="2">Repressor of jasmonate responses.</text>
</comment>
<dbReference type="PROSITE" id="PS51320">
    <property type="entry name" value="TIFY"/>
    <property type="match status" value="1"/>
</dbReference>
<reference evidence="5 6" key="1">
    <citation type="submission" date="2017-07" db="EMBL/GenBank/DDBJ databases">
        <title>An improved, manually edited Actinidia chinensis var. chinensis (kiwifruit) genome highlights the challenges associated with draft genomes and gene prediction in plants.</title>
        <authorList>
            <person name="Pilkington S."/>
            <person name="Crowhurst R."/>
            <person name="Hilario E."/>
            <person name="Nardozza S."/>
            <person name="Fraser L."/>
            <person name="Peng Y."/>
            <person name="Gunaseelan K."/>
            <person name="Simpson R."/>
            <person name="Tahir J."/>
            <person name="Deroles S."/>
            <person name="Templeton K."/>
            <person name="Luo Z."/>
            <person name="Davy M."/>
            <person name="Cheng C."/>
            <person name="Mcneilage M."/>
            <person name="Scaglione D."/>
            <person name="Liu Y."/>
            <person name="Zhang Q."/>
            <person name="Datson P."/>
            <person name="De Silva N."/>
            <person name="Gardiner S."/>
            <person name="Bassett H."/>
            <person name="Chagne D."/>
            <person name="Mccallum J."/>
            <person name="Dzierzon H."/>
            <person name="Deng C."/>
            <person name="Wang Y.-Y."/>
            <person name="Barron N."/>
            <person name="Manako K."/>
            <person name="Bowen J."/>
            <person name="Foster T."/>
            <person name="Erridge Z."/>
            <person name="Tiffin H."/>
            <person name="Waite C."/>
            <person name="Davies K."/>
            <person name="Grierson E."/>
            <person name="Laing W."/>
            <person name="Kirk R."/>
            <person name="Chen X."/>
            <person name="Wood M."/>
            <person name="Montefiori M."/>
            <person name="Brummell D."/>
            <person name="Schwinn K."/>
            <person name="Catanach A."/>
            <person name="Fullerton C."/>
            <person name="Li D."/>
            <person name="Meiyalaghan S."/>
            <person name="Nieuwenhuizen N."/>
            <person name="Read N."/>
            <person name="Prakash R."/>
            <person name="Hunter D."/>
            <person name="Zhang H."/>
            <person name="Mckenzie M."/>
            <person name="Knabel M."/>
            <person name="Harris A."/>
            <person name="Allan A."/>
            <person name="Chen A."/>
            <person name="Janssen B."/>
            <person name="Plunkett B."/>
            <person name="Dwamena C."/>
            <person name="Voogd C."/>
            <person name="Leif D."/>
            <person name="Lafferty D."/>
            <person name="Souleyre E."/>
            <person name="Varkonyi-Gasic E."/>
            <person name="Gambi F."/>
            <person name="Hanley J."/>
            <person name="Yao J.-L."/>
            <person name="Cheung J."/>
            <person name="David K."/>
            <person name="Warren B."/>
            <person name="Marsh K."/>
            <person name="Snowden K."/>
            <person name="Lin-Wang K."/>
            <person name="Brian L."/>
            <person name="Martinez-Sanchez M."/>
            <person name="Wang M."/>
            <person name="Ileperuma N."/>
            <person name="Macnee N."/>
            <person name="Campin R."/>
            <person name="Mcatee P."/>
            <person name="Drummond R."/>
            <person name="Espley R."/>
            <person name="Ireland H."/>
            <person name="Wu R."/>
            <person name="Atkinson R."/>
            <person name="Karunairetnam S."/>
            <person name="Bulley S."/>
            <person name="Chunkath S."/>
            <person name="Hanley Z."/>
            <person name="Storey R."/>
            <person name="Thrimawithana A."/>
            <person name="Thomson S."/>
            <person name="David C."/>
            <person name="Testolin R."/>
        </authorList>
    </citation>
    <scope>NUCLEOTIDE SEQUENCE [LARGE SCALE GENOMIC DNA]</scope>
    <source>
        <strain evidence="6">cv. Red5</strain>
        <tissue evidence="5">Young leaf</tissue>
    </source>
</reference>
<organism evidence="5 6">
    <name type="scientific">Actinidia chinensis var. chinensis</name>
    <name type="common">Chinese soft-hair kiwi</name>
    <dbReference type="NCBI Taxonomy" id="1590841"/>
    <lineage>
        <taxon>Eukaryota</taxon>
        <taxon>Viridiplantae</taxon>
        <taxon>Streptophyta</taxon>
        <taxon>Embryophyta</taxon>
        <taxon>Tracheophyta</taxon>
        <taxon>Spermatophyta</taxon>
        <taxon>Magnoliopsida</taxon>
        <taxon>eudicotyledons</taxon>
        <taxon>Gunneridae</taxon>
        <taxon>Pentapetalae</taxon>
        <taxon>asterids</taxon>
        <taxon>Ericales</taxon>
        <taxon>Actinidiaceae</taxon>
        <taxon>Actinidia</taxon>
    </lineage>
</organism>
<dbReference type="GO" id="GO:0031347">
    <property type="term" value="P:regulation of defense response"/>
    <property type="evidence" value="ECO:0007669"/>
    <property type="project" value="UniProtKB-UniRule"/>
</dbReference>
<dbReference type="InParanoid" id="A0A2R6R0F5"/>
<keyword evidence="6" id="KW-1185">Reference proteome</keyword>
<evidence type="ECO:0000256" key="1">
    <source>
        <dbReference type="ARBA" id="ARBA00008614"/>
    </source>
</evidence>
<evidence type="ECO:0000259" key="4">
    <source>
        <dbReference type="PROSITE" id="PS51320"/>
    </source>
</evidence>
<gene>
    <name evidence="5" type="ORF">CEY00_Acc12824</name>
</gene>